<accession>A0ABP9S8W0</accession>
<protein>
    <recommendedName>
        <fullName evidence="7">NlpC/P60 domain-containing protein</fullName>
    </recommendedName>
</protein>
<evidence type="ECO:0000256" key="6">
    <source>
        <dbReference type="SAM" id="Phobius"/>
    </source>
</evidence>
<keyword evidence="2" id="KW-0645">Protease</keyword>
<evidence type="ECO:0000256" key="1">
    <source>
        <dbReference type="ARBA" id="ARBA00007074"/>
    </source>
</evidence>
<organism evidence="8 9">
    <name type="scientific">Arthrobacter gyeryongensis</name>
    <dbReference type="NCBI Taxonomy" id="1650592"/>
    <lineage>
        <taxon>Bacteria</taxon>
        <taxon>Bacillati</taxon>
        <taxon>Actinomycetota</taxon>
        <taxon>Actinomycetes</taxon>
        <taxon>Micrococcales</taxon>
        <taxon>Micrococcaceae</taxon>
        <taxon>Arthrobacter</taxon>
    </lineage>
</organism>
<dbReference type="PANTHER" id="PTHR47053:SF1">
    <property type="entry name" value="MUREIN DD-ENDOPEPTIDASE MEPH-RELATED"/>
    <property type="match status" value="1"/>
</dbReference>
<dbReference type="Pfam" id="PF00877">
    <property type="entry name" value="NLPC_P60"/>
    <property type="match status" value="1"/>
</dbReference>
<dbReference type="Gene3D" id="3.90.1720.10">
    <property type="entry name" value="endopeptidase domain like (from Nostoc punctiforme)"/>
    <property type="match status" value="1"/>
</dbReference>
<dbReference type="InterPro" id="IPR000064">
    <property type="entry name" value="NLP_P60_dom"/>
</dbReference>
<feature type="transmembrane region" description="Helical" evidence="6">
    <location>
        <begin position="21"/>
        <end position="44"/>
    </location>
</feature>
<evidence type="ECO:0000256" key="2">
    <source>
        <dbReference type="ARBA" id="ARBA00022670"/>
    </source>
</evidence>
<gene>
    <name evidence="8" type="ORF">GCM10023346_14080</name>
</gene>
<sequence>MPATAVLAGLAKRRAILRARVAVGMALTLICVLVFCAGVAVFAANSATTASACSFGPVTDDRLPVDGTGGLEIQLPNQAPIALSSGQVTVARIYIGVGKQLGVARDGQIIAIMMALQESGLRVLANTNVPASLLIRHDGLGSDHDSLGTAQQRPAAGWGTIEQLMDPNYNARSFYGGPAGPNHGSPPGLLDVSAWESIGKGEAAQAVQISAFPELYARWEPEATAIVDALAGGTPPASCDSSPNGSAPPSMPTNLSQIRKDILHFTREGLGGTYVWGGTAFKAWDCSGYVQWIYKQVEINLPRVDQWTVGHQTDNPQPGDLVVQNPQGPNNWGHVGIYAGDGLMYSALNPAAGTLLHPIAWNSGTAFFDLLK</sequence>
<feature type="region of interest" description="Disordered" evidence="5">
    <location>
        <begin position="230"/>
        <end position="252"/>
    </location>
</feature>
<keyword evidence="9" id="KW-1185">Reference proteome</keyword>
<keyword evidence="6" id="KW-0472">Membrane</keyword>
<dbReference type="PROSITE" id="PS51935">
    <property type="entry name" value="NLPC_P60"/>
    <property type="match status" value="1"/>
</dbReference>
<dbReference type="EMBL" id="BAABKK010000010">
    <property type="protein sequence ID" value="GAA5192338.1"/>
    <property type="molecule type" value="Genomic_DNA"/>
</dbReference>
<dbReference type="SUPFAM" id="SSF54001">
    <property type="entry name" value="Cysteine proteinases"/>
    <property type="match status" value="1"/>
</dbReference>
<name>A0ABP9S8W0_9MICC</name>
<proteinExistence type="inferred from homology"/>
<dbReference type="InterPro" id="IPR038765">
    <property type="entry name" value="Papain-like_cys_pep_sf"/>
</dbReference>
<dbReference type="InterPro" id="IPR051202">
    <property type="entry name" value="Peptidase_C40"/>
</dbReference>
<keyword evidence="6" id="KW-0812">Transmembrane</keyword>
<evidence type="ECO:0000256" key="5">
    <source>
        <dbReference type="SAM" id="MobiDB-lite"/>
    </source>
</evidence>
<evidence type="ECO:0000256" key="4">
    <source>
        <dbReference type="ARBA" id="ARBA00022807"/>
    </source>
</evidence>
<keyword evidence="4" id="KW-0788">Thiol protease</keyword>
<dbReference type="PANTHER" id="PTHR47053">
    <property type="entry name" value="MUREIN DD-ENDOPEPTIDASE MEPH-RELATED"/>
    <property type="match status" value="1"/>
</dbReference>
<comment type="similarity">
    <text evidence="1">Belongs to the peptidase C40 family.</text>
</comment>
<evidence type="ECO:0000256" key="3">
    <source>
        <dbReference type="ARBA" id="ARBA00022801"/>
    </source>
</evidence>
<evidence type="ECO:0000259" key="7">
    <source>
        <dbReference type="PROSITE" id="PS51935"/>
    </source>
</evidence>
<evidence type="ECO:0000313" key="8">
    <source>
        <dbReference type="EMBL" id="GAA5192338.1"/>
    </source>
</evidence>
<keyword evidence="3" id="KW-0378">Hydrolase</keyword>
<reference evidence="9" key="1">
    <citation type="journal article" date="2019" name="Int. J. Syst. Evol. Microbiol.">
        <title>The Global Catalogue of Microorganisms (GCM) 10K type strain sequencing project: providing services to taxonomists for standard genome sequencing and annotation.</title>
        <authorList>
            <consortium name="The Broad Institute Genomics Platform"/>
            <consortium name="The Broad Institute Genome Sequencing Center for Infectious Disease"/>
            <person name="Wu L."/>
            <person name="Ma J."/>
        </authorList>
    </citation>
    <scope>NUCLEOTIDE SEQUENCE [LARGE SCALE GENOMIC DNA]</scope>
    <source>
        <strain evidence="9">JCM 18514</strain>
    </source>
</reference>
<keyword evidence="6" id="KW-1133">Transmembrane helix</keyword>
<feature type="domain" description="NlpC/P60" evidence="7">
    <location>
        <begin position="256"/>
        <end position="372"/>
    </location>
</feature>
<evidence type="ECO:0000313" key="9">
    <source>
        <dbReference type="Proteomes" id="UP001500200"/>
    </source>
</evidence>
<dbReference type="Proteomes" id="UP001500200">
    <property type="component" value="Unassembled WGS sequence"/>
</dbReference>
<comment type="caution">
    <text evidence="8">The sequence shown here is derived from an EMBL/GenBank/DDBJ whole genome shotgun (WGS) entry which is preliminary data.</text>
</comment>
<feature type="compositionally biased region" description="Polar residues" evidence="5">
    <location>
        <begin position="239"/>
        <end position="252"/>
    </location>
</feature>